<protein>
    <submittedName>
        <fullName evidence="2">Uncharacterized protein</fullName>
    </submittedName>
</protein>
<reference evidence="2 3" key="1">
    <citation type="submission" date="2015-10" db="EMBL/GenBank/DDBJ databases">
        <authorList>
            <person name="Gilbert D.G."/>
        </authorList>
    </citation>
    <scope>NUCLEOTIDE SEQUENCE [LARGE SCALE GENOMIC DNA]</scope>
    <source>
        <strain evidence="2">FVVF132</strain>
    </source>
</reference>
<proteinExistence type="predicted"/>
<dbReference type="EMBL" id="LMAW01002325">
    <property type="protein sequence ID" value="KQK81557.1"/>
    <property type="molecule type" value="Genomic_DNA"/>
</dbReference>
<feature type="region of interest" description="Disordered" evidence="1">
    <location>
        <begin position="27"/>
        <end position="76"/>
    </location>
</feature>
<feature type="compositionally biased region" description="Low complexity" evidence="1">
    <location>
        <begin position="35"/>
        <end position="76"/>
    </location>
</feature>
<dbReference type="Proteomes" id="UP000051836">
    <property type="component" value="Unassembled WGS sequence"/>
</dbReference>
<comment type="caution">
    <text evidence="2">The sequence shown here is derived from an EMBL/GenBank/DDBJ whole genome shotgun (WGS) entry which is preliminary data.</text>
</comment>
<keyword evidence="3" id="KW-1185">Reference proteome</keyword>
<evidence type="ECO:0000313" key="3">
    <source>
        <dbReference type="Proteomes" id="UP000051836"/>
    </source>
</evidence>
<sequence length="162" mass="16987">MGTCWGLAYAYSSTLSSTFKRKKIVSGSDGKAIDSAAVPTPSTAATPAPATSTVATQTLTATDSAANPTPSAAATPEDQFVPILVALVSKGKSKKEARKLKQDEETMYSPPGTASDQELLVCESEEEEEEENVPGEKHSSFRGLLFGGVRSIAQVKSSLFPE</sequence>
<evidence type="ECO:0000313" key="2">
    <source>
        <dbReference type="EMBL" id="KQK81557.1"/>
    </source>
</evidence>
<evidence type="ECO:0000256" key="1">
    <source>
        <dbReference type="SAM" id="MobiDB-lite"/>
    </source>
</evidence>
<dbReference type="AlphaFoldDB" id="A0A0Q3MGE0"/>
<accession>A0A0Q3MGE0</accession>
<gene>
    <name evidence="2" type="ORF">AAES_80018</name>
</gene>
<organism evidence="2 3">
    <name type="scientific">Amazona aestiva</name>
    <name type="common">Blue-fronted Amazon parrot</name>
    <dbReference type="NCBI Taxonomy" id="12930"/>
    <lineage>
        <taxon>Eukaryota</taxon>
        <taxon>Metazoa</taxon>
        <taxon>Chordata</taxon>
        <taxon>Craniata</taxon>
        <taxon>Vertebrata</taxon>
        <taxon>Euteleostomi</taxon>
        <taxon>Archelosauria</taxon>
        <taxon>Archosauria</taxon>
        <taxon>Dinosauria</taxon>
        <taxon>Saurischia</taxon>
        <taxon>Theropoda</taxon>
        <taxon>Coelurosauria</taxon>
        <taxon>Aves</taxon>
        <taxon>Neognathae</taxon>
        <taxon>Neoaves</taxon>
        <taxon>Telluraves</taxon>
        <taxon>Australaves</taxon>
        <taxon>Psittaciformes</taxon>
        <taxon>Psittacidae</taxon>
        <taxon>Amazona</taxon>
    </lineage>
</organism>
<feature type="region of interest" description="Disordered" evidence="1">
    <location>
        <begin position="93"/>
        <end position="140"/>
    </location>
</feature>
<name>A0A0Q3MGE0_AMAAE</name>
<feature type="compositionally biased region" description="Acidic residues" evidence="1">
    <location>
        <begin position="123"/>
        <end position="133"/>
    </location>
</feature>